<feature type="region of interest" description="Disordered" evidence="1">
    <location>
        <begin position="369"/>
        <end position="413"/>
    </location>
</feature>
<feature type="region of interest" description="Disordered" evidence="1">
    <location>
        <begin position="50"/>
        <end position="75"/>
    </location>
</feature>
<evidence type="ECO:0000313" key="2">
    <source>
        <dbReference type="EMBL" id="EPQ28241.1"/>
    </source>
</evidence>
<feature type="compositionally biased region" description="Low complexity" evidence="1">
    <location>
        <begin position="379"/>
        <end position="399"/>
    </location>
</feature>
<dbReference type="EMBL" id="KE361635">
    <property type="protein sequence ID" value="EPQ28241.1"/>
    <property type="molecule type" value="Genomic_DNA"/>
</dbReference>
<dbReference type="GeneID" id="19318175"/>
<name>A0A061HC94_9BASI</name>
<protein>
    <submittedName>
        <fullName evidence="2">Uncharacterized protein</fullName>
    </submittedName>
</protein>
<evidence type="ECO:0000256" key="1">
    <source>
        <dbReference type="SAM" id="MobiDB-lite"/>
    </source>
</evidence>
<dbReference type="eggNOG" id="ENOG502REA3">
    <property type="taxonomic scope" value="Eukaryota"/>
</dbReference>
<dbReference type="HOGENOM" id="CLU_466243_0_0_1"/>
<sequence length="585" mass="60998">MSFSSAASFATFGAPSSPATSSLWERRRASKQGATLVEHAPLASVHASSCSIPAPRSASTLGAIGSRRTSAETPRSEVDINVLSLVLEMPLLQLDRASNGPLSCPPTTTTFRQAASSASPLPPSPLSRTTMAASGGEEQPIMRPFDSAEALHHLQGTDRTLACEINTARTAVTSALSIFSCLDDGDDENEADDDEGHLRAVGQHCHAADARRLPGLPSRLILPGRHDQNACAGSPPSPTSPLSPADSTFGTDSEAAGAIGADGKKKGRARMSQEKRKRLARRREREALVRASMGGGLDSLPYSPTSPSTPTSMLPSDFAAYGLSSAAPATIGGVAMSGGDGWGRRSLDSLASRPASDCWAAYTPSPVSSAAKSIRHHQQQQPQVQQHQHFHQHQQQYPQYPAPTRSRPLSLVRTSSASSAAVSSSWDVFQPASPSSPSPLGGGWSGYVDLPSPSHSGFAASYAHQASSSSPSSSASSACSSALTTPQTSPTKYDGPTVVAPASASSELDVMYGWAQAQTRLDTYAKSSNATLRPPRLVVEPPSPQRGGLKDDCDASWTRASGRGVFDCNNSSGFSSGGVPNRLVL</sequence>
<gene>
    <name evidence="2" type="ORF">PFL1_04068</name>
</gene>
<organism evidence="2 3">
    <name type="scientific">Pseudozyma flocculosa PF-1</name>
    <dbReference type="NCBI Taxonomy" id="1277687"/>
    <lineage>
        <taxon>Eukaryota</taxon>
        <taxon>Fungi</taxon>
        <taxon>Dikarya</taxon>
        <taxon>Basidiomycota</taxon>
        <taxon>Ustilaginomycotina</taxon>
        <taxon>Ustilaginomycetes</taxon>
        <taxon>Ustilaginales</taxon>
        <taxon>Ustilaginaceae</taxon>
        <taxon>Pseudozyma</taxon>
    </lineage>
</organism>
<feature type="compositionally biased region" description="Low complexity" evidence="1">
    <location>
        <begin position="465"/>
        <end position="482"/>
    </location>
</feature>
<evidence type="ECO:0000313" key="3">
    <source>
        <dbReference type="Proteomes" id="UP000053664"/>
    </source>
</evidence>
<feature type="compositionally biased region" description="Low complexity" evidence="1">
    <location>
        <begin position="298"/>
        <end position="313"/>
    </location>
</feature>
<dbReference type="KEGG" id="pfp:PFL1_04068"/>
<accession>A0A061HC94</accession>
<dbReference type="RefSeq" id="XP_007879783.1">
    <property type="nucleotide sequence ID" value="XM_007881592.1"/>
</dbReference>
<feature type="region of interest" description="Disordered" evidence="1">
    <location>
        <begin position="104"/>
        <end position="139"/>
    </location>
</feature>
<reference evidence="2 3" key="1">
    <citation type="journal article" date="2013" name="Plant Cell">
        <title>The transition from a phytopathogenic smut ancestor to an anamorphic biocontrol agent deciphered by comparative whole-genome analysis.</title>
        <authorList>
            <person name="Lefebvre F."/>
            <person name="Joly D.L."/>
            <person name="Labbe C."/>
            <person name="Teichmann B."/>
            <person name="Linning R."/>
            <person name="Belzile F."/>
            <person name="Bakkeren G."/>
            <person name="Belanger R.R."/>
        </authorList>
    </citation>
    <scope>NUCLEOTIDE SEQUENCE [LARGE SCALE GENOMIC DNA]</scope>
    <source>
        <strain evidence="2 3">PF-1</strain>
    </source>
</reference>
<dbReference type="Proteomes" id="UP000053664">
    <property type="component" value="Unassembled WGS sequence"/>
</dbReference>
<dbReference type="AlphaFoldDB" id="A0A061HC94"/>
<feature type="region of interest" description="Disordered" evidence="1">
    <location>
        <begin position="465"/>
        <end position="498"/>
    </location>
</feature>
<feature type="compositionally biased region" description="Basic residues" evidence="1">
    <location>
        <begin position="265"/>
        <end position="282"/>
    </location>
</feature>
<proteinExistence type="predicted"/>
<feature type="region of interest" description="Disordered" evidence="1">
    <location>
        <begin position="532"/>
        <end position="554"/>
    </location>
</feature>
<feature type="region of interest" description="Disordered" evidence="1">
    <location>
        <begin position="217"/>
        <end position="313"/>
    </location>
</feature>